<keyword evidence="4 9" id="KW-0812">Transmembrane</keyword>
<evidence type="ECO:0000256" key="2">
    <source>
        <dbReference type="ARBA" id="ARBA00008017"/>
    </source>
</evidence>
<feature type="compositionally biased region" description="Polar residues" evidence="8">
    <location>
        <begin position="87"/>
        <end position="97"/>
    </location>
</feature>
<dbReference type="InterPro" id="IPR006685">
    <property type="entry name" value="MscS_channel_2nd"/>
</dbReference>
<dbReference type="GO" id="GO:0050982">
    <property type="term" value="P:detection of mechanical stimulus"/>
    <property type="evidence" value="ECO:0007669"/>
    <property type="project" value="TreeGrafter"/>
</dbReference>
<feature type="transmembrane region" description="Helical" evidence="9">
    <location>
        <begin position="572"/>
        <end position="592"/>
    </location>
</feature>
<feature type="transmembrane region" description="Helical" evidence="9">
    <location>
        <begin position="263"/>
        <end position="288"/>
    </location>
</feature>
<evidence type="ECO:0000313" key="13">
    <source>
        <dbReference type="Proteomes" id="UP001417504"/>
    </source>
</evidence>
<dbReference type="InterPro" id="IPR023408">
    <property type="entry name" value="MscS_beta-dom_sf"/>
</dbReference>
<dbReference type="Pfam" id="PF25886">
    <property type="entry name" value="Msy1"/>
    <property type="match status" value="1"/>
</dbReference>
<evidence type="ECO:0000313" key="12">
    <source>
        <dbReference type="EMBL" id="KAK9131346.1"/>
    </source>
</evidence>
<evidence type="ECO:0000256" key="7">
    <source>
        <dbReference type="PIRNR" id="PIRNR017209"/>
    </source>
</evidence>
<evidence type="ECO:0000256" key="1">
    <source>
        <dbReference type="ARBA" id="ARBA00004127"/>
    </source>
</evidence>
<name>A0AAP0JC24_9MAGN</name>
<evidence type="ECO:0000256" key="8">
    <source>
        <dbReference type="SAM" id="MobiDB-lite"/>
    </source>
</evidence>
<evidence type="ECO:0000256" key="5">
    <source>
        <dbReference type="ARBA" id="ARBA00022989"/>
    </source>
</evidence>
<sequence length="801" mass="89166">MDFNGNPLLKPPKEGIEIERGGAQEAEVILVVSGEEEVIGASRVAPSSLSLKGIEGSALQDGFGKNLNSGISDLISPTFTVQGSEFSTYPSPETLRSTPKAAKPPKIPVRSLTRRVSLSRSSMSKPKSRFVEPAVAAVTSVAEQKSMKSNERVDMNSNSPYTASSPINNVVVNSFSPRENAKASPITPKTPLIEPSPGDEDEDDEIYKSENVQISKEVLRKKVSVLVMIEWIAFICTMVGLIASLSIPKLKDFMIWGLELWKWFVLAMVILCGRLFAEWFINFLVFLIEMNFLLRKKVLYFVYGLRKCVQIFLWLGLVLIAWALLFDRGVERSRKSAKVLNYISRALISCLVGAAIWLFKTLLVKLLASSFHVSTYFDRIQESIFHQYILQTLSGPPMMELAESIKGAKSTGQLSFQSKRKGKGKVEQEVIDVSKLHKMNAKKVSAWTMKGLIGVITNSSLSTISDAIDDADDEGSEQKEITCEVDAKAAAYQIFKNVAKLGSKSIEREDLMRFLTAEEVESVLPLFEGGVETGKIKKSSLRNWVVKVYLERKSLAYSLNDTKTAVKQLNKLVSPVVLLVIIIVALLLMEIATTKVLVFISSQILLVGFIFGNTAKIVFESIIFVFVMHPFDVGDRCVIDGIQMTVEEINILTTIFLRYDNEKICMPNSVLATKSISNFYRSPSMGDSVEFSIDISTTLETIGALKARIKKYIEDKPKHWNANHSVVVKDIVDLNALKMGLGVTHTISYQNMGEKTSRRSDLVMELKKIFEELSIKYHLLPQEVQVSHANSAASASKDYRR</sequence>
<dbReference type="SUPFAM" id="SSF50182">
    <property type="entry name" value="Sm-like ribonucleoproteins"/>
    <property type="match status" value="1"/>
</dbReference>
<keyword evidence="6 7" id="KW-0472">Membrane</keyword>
<feature type="compositionally biased region" description="Basic and acidic residues" evidence="8">
    <location>
        <begin position="145"/>
        <end position="154"/>
    </location>
</feature>
<feature type="domain" description="Mechanosensitive ion channel MscS" evidence="10">
    <location>
        <begin position="623"/>
        <end position="679"/>
    </location>
</feature>
<dbReference type="InterPro" id="IPR016688">
    <property type="entry name" value="MscS-like_plants/fungi"/>
</dbReference>
<feature type="domain" description="Mechanosensitive ion channel protein Msy1/2-like transmembrane" evidence="11">
    <location>
        <begin position="224"/>
        <end position="371"/>
    </location>
</feature>
<evidence type="ECO:0000256" key="9">
    <source>
        <dbReference type="SAM" id="Phobius"/>
    </source>
</evidence>
<dbReference type="GO" id="GO:0008381">
    <property type="term" value="F:mechanosensitive monoatomic ion channel activity"/>
    <property type="evidence" value="ECO:0007669"/>
    <property type="project" value="TreeGrafter"/>
</dbReference>
<comment type="subcellular location">
    <subcellularLocation>
        <location evidence="1">Endomembrane system</location>
        <topology evidence="1">Multi-pass membrane protein</topology>
    </subcellularLocation>
    <subcellularLocation>
        <location evidence="7">Membrane</location>
    </subcellularLocation>
</comment>
<comment type="caution">
    <text evidence="12">The sequence shown here is derived from an EMBL/GenBank/DDBJ whole genome shotgun (WGS) entry which is preliminary data.</text>
</comment>
<dbReference type="PANTHER" id="PTHR31618:SF7">
    <property type="entry name" value="MECHANOSENSITIVE ION CHANNEL PROTEIN"/>
    <property type="match status" value="1"/>
</dbReference>
<dbReference type="Pfam" id="PF00924">
    <property type="entry name" value="MS_channel_2nd"/>
    <property type="match status" value="1"/>
</dbReference>
<dbReference type="Gene3D" id="2.30.30.60">
    <property type="match status" value="1"/>
</dbReference>
<dbReference type="PANTHER" id="PTHR31618">
    <property type="entry name" value="MECHANOSENSITIVE ION CHANNEL PROTEIN 5"/>
    <property type="match status" value="1"/>
</dbReference>
<gene>
    <name evidence="12" type="ORF">Sjap_011833</name>
</gene>
<keyword evidence="5 9" id="KW-1133">Transmembrane helix</keyword>
<dbReference type="Proteomes" id="UP001417504">
    <property type="component" value="Unassembled WGS sequence"/>
</dbReference>
<dbReference type="AlphaFoldDB" id="A0AAP0JC24"/>
<feature type="region of interest" description="Disordered" evidence="8">
    <location>
        <begin position="87"/>
        <end position="108"/>
    </location>
</feature>
<dbReference type="InterPro" id="IPR010920">
    <property type="entry name" value="LSM_dom_sf"/>
</dbReference>
<organism evidence="12 13">
    <name type="scientific">Stephania japonica</name>
    <dbReference type="NCBI Taxonomy" id="461633"/>
    <lineage>
        <taxon>Eukaryota</taxon>
        <taxon>Viridiplantae</taxon>
        <taxon>Streptophyta</taxon>
        <taxon>Embryophyta</taxon>
        <taxon>Tracheophyta</taxon>
        <taxon>Spermatophyta</taxon>
        <taxon>Magnoliopsida</taxon>
        <taxon>Ranunculales</taxon>
        <taxon>Menispermaceae</taxon>
        <taxon>Menispermoideae</taxon>
        <taxon>Cissampelideae</taxon>
        <taxon>Stephania</taxon>
    </lineage>
</organism>
<feature type="transmembrane region" description="Helical" evidence="9">
    <location>
        <begin position="223"/>
        <end position="243"/>
    </location>
</feature>
<dbReference type="FunFam" id="2.30.30.60:FF:000003">
    <property type="entry name" value="Predicted mechanosensitive ion channel"/>
    <property type="match status" value="1"/>
</dbReference>
<dbReference type="GO" id="GO:0006820">
    <property type="term" value="P:monoatomic anion transport"/>
    <property type="evidence" value="ECO:0007669"/>
    <property type="project" value="TreeGrafter"/>
</dbReference>
<feature type="region of interest" description="Disordered" evidence="8">
    <location>
        <begin position="179"/>
        <end position="204"/>
    </location>
</feature>
<evidence type="ECO:0000256" key="6">
    <source>
        <dbReference type="ARBA" id="ARBA00023136"/>
    </source>
</evidence>
<feature type="transmembrane region" description="Helical" evidence="9">
    <location>
        <begin position="308"/>
        <end position="326"/>
    </location>
</feature>
<proteinExistence type="inferred from homology"/>
<keyword evidence="3" id="KW-0813">Transport</keyword>
<feature type="transmembrane region" description="Helical" evidence="9">
    <location>
        <begin position="604"/>
        <end position="627"/>
    </location>
</feature>
<feature type="transmembrane region" description="Helical" evidence="9">
    <location>
        <begin position="346"/>
        <end position="368"/>
    </location>
</feature>
<evidence type="ECO:0000259" key="10">
    <source>
        <dbReference type="Pfam" id="PF00924"/>
    </source>
</evidence>
<evidence type="ECO:0000256" key="3">
    <source>
        <dbReference type="ARBA" id="ARBA00022448"/>
    </source>
</evidence>
<accession>A0AAP0JC24</accession>
<comment type="similarity">
    <text evidence="2 7">Belongs to the MscS (TC 1.A.23) family.</text>
</comment>
<dbReference type="EMBL" id="JBBNAE010000004">
    <property type="protein sequence ID" value="KAK9131346.1"/>
    <property type="molecule type" value="Genomic_DNA"/>
</dbReference>
<evidence type="ECO:0000256" key="4">
    <source>
        <dbReference type="ARBA" id="ARBA00022692"/>
    </source>
</evidence>
<protein>
    <recommendedName>
        <fullName evidence="7">Mechanosensitive ion channel protein</fullName>
    </recommendedName>
</protein>
<feature type="region of interest" description="Disordered" evidence="8">
    <location>
        <begin position="142"/>
        <end position="161"/>
    </location>
</feature>
<dbReference type="InterPro" id="IPR058650">
    <property type="entry name" value="Msy1/2-like"/>
</dbReference>
<reference evidence="12 13" key="1">
    <citation type="submission" date="2024-01" db="EMBL/GenBank/DDBJ databases">
        <title>Genome assemblies of Stephania.</title>
        <authorList>
            <person name="Yang L."/>
        </authorList>
    </citation>
    <scope>NUCLEOTIDE SEQUENCE [LARGE SCALE GENOMIC DNA]</scope>
    <source>
        <strain evidence="12">QJT</strain>
        <tissue evidence="12">Leaf</tissue>
    </source>
</reference>
<dbReference type="PIRSF" id="PIRSF017209">
    <property type="entry name" value="Memb_At2g17000_prd"/>
    <property type="match status" value="1"/>
</dbReference>
<dbReference type="GO" id="GO:0005886">
    <property type="term" value="C:plasma membrane"/>
    <property type="evidence" value="ECO:0007669"/>
    <property type="project" value="UniProtKB-UniRule"/>
</dbReference>
<evidence type="ECO:0000259" key="11">
    <source>
        <dbReference type="Pfam" id="PF25886"/>
    </source>
</evidence>
<keyword evidence="13" id="KW-1185">Reference proteome</keyword>